<reference evidence="4 5" key="1">
    <citation type="submission" date="2024-03" db="EMBL/GenBank/DDBJ databases">
        <title>The Acrasis kona genome and developmental transcriptomes reveal deep origins of eukaryotic multicellular pathways.</title>
        <authorList>
            <person name="Sheikh S."/>
            <person name="Fu C.-J."/>
            <person name="Brown M.W."/>
            <person name="Baldauf S.L."/>
        </authorList>
    </citation>
    <scope>NUCLEOTIDE SEQUENCE [LARGE SCALE GENOMIC DNA]</scope>
    <source>
        <strain evidence="4 5">ATCC MYA-3509</strain>
    </source>
</reference>
<name>A0AAW2ZIV5_9EUKA</name>
<proteinExistence type="inferred from homology"/>
<dbReference type="GO" id="GO:0019903">
    <property type="term" value="F:protein phosphatase binding"/>
    <property type="evidence" value="ECO:0007669"/>
    <property type="project" value="InterPro"/>
</dbReference>
<dbReference type="Proteomes" id="UP001431209">
    <property type="component" value="Unassembled WGS sequence"/>
</dbReference>
<feature type="region of interest" description="Disordered" evidence="3">
    <location>
        <begin position="587"/>
        <end position="630"/>
    </location>
</feature>
<dbReference type="InterPro" id="IPR016024">
    <property type="entry name" value="ARM-type_fold"/>
</dbReference>
<comment type="caution">
    <text evidence="4">The sequence shown here is derived from an EMBL/GenBank/DDBJ whole genome shotgun (WGS) entry which is preliminary data.</text>
</comment>
<dbReference type="PANTHER" id="PTHR12634">
    <property type="entry name" value="SIT4 YEAST -ASSOCIATING PROTEIN-RELATED"/>
    <property type="match status" value="1"/>
</dbReference>
<accession>A0AAW2ZIV5</accession>
<keyword evidence="2" id="KW-0131">Cell cycle</keyword>
<dbReference type="Pfam" id="PF04499">
    <property type="entry name" value="SAPS"/>
    <property type="match status" value="2"/>
</dbReference>
<evidence type="ECO:0000256" key="3">
    <source>
        <dbReference type="SAM" id="MobiDB-lite"/>
    </source>
</evidence>
<dbReference type="SUPFAM" id="SSF48371">
    <property type="entry name" value="ARM repeat"/>
    <property type="match status" value="1"/>
</dbReference>
<evidence type="ECO:0000313" key="4">
    <source>
        <dbReference type="EMBL" id="KAL0489237.1"/>
    </source>
</evidence>
<keyword evidence="5" id="KW-1185">Reference proteome</keyword>
<comment type="similarity">
    <text evidence="1">Belongs to the SAPS family.</text>
</comment>
<dbReference type="InterPro" id="IPR007587">
    <property type="entry name" value="SAPS"/>
</dbReference>
<dbReference type="GO" id="GO:0019888">
    <property type="term" value="F:protein phosphatase regulator activity"/>
    <property type="evidence" value="ECO:0007669"/>
    <property type="project" value="TreeGrafter"/>
</dbReference>
<dbReference type="EMBL" id="JAOPGA020001533">
    <property type="protein sequence ID" value="KAL0489237.1"/>
    <property type="molecule type" value="Genomic_DNA"/>
</dbReference>
<sequence length="630" mass="71739">MFFMGLGFQSKNSIENLVDNECSLEELLDDADLIPQIRARNTKIIEYLKKAENLTKLIEFLTIKVEYEASVHNVTNGFGDSEQDDDDEVDTPTTVINQERLQKRSVRYPDIAAKILTSDVDELYDGIVRDRLLMDTLLSFLQHPRDTLSESWIRVMNILCARRGAEVQKYIVEEGDEQLVSLFIQHINLPDMDEIILKLMGCGDAFVDDTCSLDPSAATLHQIKMKIWLQTGGGKSGNVDLAHYMGSDQTSQQPLTDVERVSEWWLRMGFVDKLIHSLSDPSAQDRSVNLTRLVCEIIKRSQASHTSNPIANQLLNKTTCDRLVDMSLTNESVVRYSLPLLITFLDFGSDAMMQEEESESDQVVPDAIKVILDHLHQIVTILKNGSDARCIETTFGTLRPPLGDSRLRLVDFLITLFQLCERSVSIQTMLMESKVLEILCDLFFAYEFNNMLHNAFCRIVAIIMSARADKNQCLKKCLIRQCNLLTRIVTANERNDFEQSKPKGMRRGYMGHLTHISNLIMFASDNDSQVNEWIRSHSEWNEYVGSALRDRNLDESRQIGAPLTDTSSEMSDKHLAATKVHQLLPLLDPKQQEEIDREFEAFDDEMEYSSSSSDEEEEDDKGLPKLNTDV</sequence>
<feature type="compositionally biased region" description="Basic and acidic residues" evidence="3">
    <location>
        <begin position="590"/>
        <end position="600"/>
    </location>
</feature>
<dbReference type="AlphaFoldDB" id="A0AAW2ZIV5"/>
<gene>
    <name evidence="4" type="ORF">AKO1_013760</name>
</gene>
<evidence type="ECO:0000256" key="2">
    <source>
        <dbReference type="ARBA" id="ARBA00023306"/>
    </source>
</evidence>
<evidence type="ECO:0000313" key="5">
    <source>
        <dbReference type="Proteomes" id="UP001431209"/>
    </source>
</evidence>
<feature type="compositionally biased region" description="Acidic residues" evidence="3">
    <location>
        <begin position="601"/>
        <end position="620"/>
    </location>
</feature>
<protein>
    <submittedName>
        <fullName evidence="4">Serine/threonine-protein phosphatase 6 regulatory subunit</fullName>
    </submittedName>
</protein>
<organism evidence="4 5">
    <name type="scientific">Acrasis kona</name>
    <dbReference type="NCBI Taxonomy" id="1008807"/>
    <lineage>
        <taxon>Eukaryota</taxon>
        <taxon>Discoba</taxon>
        <taxon>Heterolobosea</taxon>
        <taxon>Tetramitia</taxon>
        <taxon>Eutetramitia</taxon>
        <taxon>Acrasidae</taxon>
        <taxon>Acrasis</taxon>
    </lineage>
</organism>
<dbReference type="PANTHER" id="PTHR12634:SF8">
    <property type="entry name" value="FIERY MOUNTAIN, ISOFORM D"/>
    <property type="match status" value="1"/>
</dbReference>
<evidence type="ECO:0000256" key="1">
    <source>
        <dbReference type="ARBA" id="ARBA00006180"/>
    </source>
</evidence>